<reference evidence="8 9" key="1">
    <citation type="submission" date="2019-08" db="EMBL/GenBank/DDBJ databases">
        <title>Hyperibacter terrae gen. nov., sp. nov. and Hyperibacter viscosus sp. nov., two new members in the family Rhodospirillaceae isolated from the rhizosphere of Hypericum perforatum.</title>
        <authorList>
            <person name="Noviana Z."/>
        </authorList>
    </citation>
    <scope>NUCLEOTIDE SEQUENCE [LARGE SCALE GENOMIC DNA]</scope>
    <source>
        <strain evidence="8 9">R5913</strain>
    </source>
</reference>
<dbReference type="RefSeq" id="WP_151178231.1">
    <property type="nucleotide sequence ID" value="NZ_CP042906.1"/>
</dbReference>
<feature type="domain" description="SAM-dependent MTase RsmB/NOP-type" evidence="7">
    <location>
        <begin position="160"/>
        <end position="439"/>
    </location>
</feature>
<dbReference type="GO" id="GO:0008173">
    <property type="term" value="F:RNA methyltransferase activity"/>
    <property type="evidence" value="ECO:0007669"/>
    <property type="project" value="InterPro"/>
</dbReference>
<keyword evidence="2 6" id="KW-0489">Methyltransferase</keyword>
<dbReference type="OrthoDB" id="9810297at2"/>
<evidence type="ECO:0000259" key="7">
    <source>
        <dbReference type="PROSITE" id="PS51686"/>
    </source>
</evidence>
<dbReference type="InterPro" id="IPR023267">
    <property type="entry name" value="RCMT"/>
</dbReference>
<evidence type="ECO:0000256" key="3">
    <source>
        <dbReference type="ARBA" id="ARBA00022679"/>
    </source>
</evidence>
<dbReference type="Pfam" id="PF01189">
    <property type="entry name" value="Methyltr_RsmB-F"/>
    <property type="match status" value="1"/>
</dbReference>
<dbReference type="Gene3D" id="3.40.50.150">
    <property type="entry name" value="Vaccinia Virus protein VP39"/>
    <property type="match status" value="1"/>
</dbReference>
<evidence type="ECO:0000313" key="8">
    <source>
        <dbReference type="EMBL" id="QEX18032.1"/>
    </source>
</evidence>
<gene>
    <name evidence="8" type="ORF">FRZ44_33360</name>
</gene>
<comment type="caution">
    <text evidence="6">Lacks conserved residue(s) required for the propagation of feature annotation.</text>
</comment>
<organism evidence="8 9">
    <name type="scientific">Hypericibacter terrae</name>
    <dbReference type="NCBI Taxonomy" id="2602015"/>
    <lineage>
        <taxon>Bacteria</taxon>
        <taxon>Pseudomonadati</taxon>
        <taxon>Pseudomonadota</taxon>
        <taxon>Alphaproteobacteria</taxon>
        <taxon>Rhodospirillales</taxon>
        <taxon>Dongiaceae</taxon>
        <taxon>Hypericibacter</taxon>
    </lineage>
</organism>
<feature type="binding site" evidence="6">
    <location>
        <position position="321"/>
    </location>
    <ligand>
        <name>S-adenosyl-L-methionine</name>
        <dbReference type="ChEBI" id="CHEBI:59789"/>
    </ligand>
</feature>
<dbReference type="KEGG" id="htq:FRZ44_33360"/>
<accession>A0A5J6MKB7</accession>
<dbReference type="GO" id="GO:0003723">
    <property type="term" value="F:RNA binding"/>
    <property type="evidence" value="ECO:0007669"/>
    <property type="project" value="UniProtKB-UniRule"/>
</dbReference>
<dbReference type="InterPro" id="IPR001678">
    <property type="entry name" value="MeTrfase_RsmB-F_NOP2_dom"/>
</dbReference>
<dbReference type="PANTHER" id="PTHR22807">
    <property type="entry name" value="NOP2 YEAST -RELATED NOL1/NOP2/FMU SUN DOMAIN-CONTAINING"/>
    <property type="match status" value="1"/>
</dbReference>
<dbReference type="CDD" id="cd02440">
    <property type="entry name" value="AdoMet_MTases"/>
    <property type="match status" value="1"/>
</dbReference>
<dbReference type="PRINTS" id="PR02008">
    <property type="entry name" value="RCMTFAMILY"/>
</dbReference>
<evidence type="ECO:0000256" key="1">
    <source>
        <dbReference type="ARBA" id="ARBA00007494"/>
    </source>
</evidence>
<dbReference type="InterPro" id="IPR049560">
    <property type="entry name" value="MeTrfase_RsmB-F_NOP2_cat"/>
</dbReference>
<dbReference type="PANTHER" id="PTHR22807:SF53">
    <property type="entry name" value="RIBOSOMAL RNA SMALL SUBUNIT METHYLTRANSFERASE B-RELATED"/>
    <property type="match status" value="1"/>
</dbReference>
<dbReference type="PROSITE" id="PS51686">
    <property type="entry name" value="SAM_MT_RSMB_NOP"/>
    <property type="match status" value="1"/>
</dbReference>
<dbReference type="Proteomes" id="UP000326202">
    <property type="component" value="Chromosome"/>
</dbReference>
<evidence type="ECO:0000313" key="9">
    <source>
        <dbReference type="Proteomes" id="UP000326202"/>
    </source>
</evidence>
<dbReference type="GO" id="GO:0001510">
    <property type="term" value="P:RNA methylation"/>
    <property type="evidence" value="ECO:0007669"/>
    <property type="project" value="InterPro"/>
</dbReference>
<dbReference type="Pfam" id="PF22458">
    <property type="entry name" value="RsmF-B_ferredox"/>
    <property type="match status" value="1"/>
</dbReference>
<dbReference type="SUPFAM" id="SSF53335">
    <property type="entry name" value="S-adenosyl-L-methionine-dependent methyltransferases"/>
    <property type="match status" value="1"/>
</dbReference>
<keyword evidence="5 6" id="KW-0694">RNA-binding</keyword>
<evidence type="ECO:0000256" key="5">
    <source>
        <dbReference type="ARBA" id="ARBA00022884"/>
    </source>
</evidence>
<feature type="active site" description="Nucleophile" evidence="6">
    <location>
        <position position="374"/>
    </location>
</feature>
<dbReference type="InterPro" id="IPR054728">
    <property type="entry name" value="RsmB-like_ferredoxin"/>
</dbReference>
<name>A0A5J6MKB7_9PROT</name>
<dbReference type="EMBL" id="CP042906">
    <property type="protein sequence ID" value="QEX18032.1"/>
    <property type="molecule type" value="Genomic_DNA"/>
</dbReference>
<evidence type="ECO:0000256" key="6">
    <source>
        <dbReference type="PROSITE-ProRule" id="PRU01023"/>
    </source>
</evidence>
<dbReference type="InterPro" id="IPR018314">
    <property type="entry name" value="RsmB/NOL1/NOP2-like_CS"/>
</dbReference>
<evidence type="ECO:0000256" key="2">
    <source>
        <dbReference type="ARBA" id="ARBA00022603"/>
    </source>
</evidence>
<keyword evidence="4 6" id="KW-0949">S-adenosyl-L-methionine</keyword>
<keyword evidence="9" id="KW-1185">Reference proteome</keyword>
<evidence type="ECO:0000256" key="4">
    <source>
        <dbReference type="ARBA" id="ARBA00022691"/>
    </source>
</evidence>
<dbReference type="PROSITE" id="PS01153">
    <property type="entry name" value="NOL1_NOP2_SUN"/>
    <property type="match status" value="1"/>
</dbReference>
<dbReference type="InterPro" id="IPR029063">
    <property type="entry name" value="SAM-dependent_MTases_sf"/>
</dbReference>
<keyword evidence="3 6" id="KW-0808">Transferase</keyword>
<protein>
    <submittedName>
        <fullName evidence="8">rRNA cytosine-C5-methylase</fullName>
    </submittedName>
</protein>
<feature type="binding site" evidence="6">
    <location>
        <position position="274"/>
    </location>
    <ligand>
        <name>S-adenosyl-L-methionine</name>
        <dbReference type="ChEBI" id="CHEBI:59789"/>
    </ligand>
</feature>
<sequence>MTPGARLQAAIELLTSIHAGTAPADRAAHEFFRARRYIGGGDRREVLGLTYAVLRARARLDWAIARAWPADAPKSEDTDRNRVIAALALLEGWDADRIAGSFDGGQYRPAPMTREERTLARALTGQPLDHLDQPTWVRFEYPEWLDAPLREALGSDFEAEMRALMDEAATDIRVNALKADREAAIRALKAEKVEAQPTPLSPWGLRVTGRPPLASLEIFKSGAIEVQDEGSQLVALLTGARPGQRVVDFCAGAGGKTLALAAQMKNKGHIVACDVLEGRIMRASTRLRRAGAHNVERRALTSERDPWVKRHAAAFDRVLVDAPCSGSGTWRRNPDQKWRLAPNDLEELVALQASILQSAARLVKQGGRLVYATCALLPAENEGQIRRFLEMHDKFRIVPIAEVWASVIGGECPGDGDFLRLSPSRHGTDGFFVAVLARNT</sequence>
<comment type="similarity">
    <text evidence="1 6">Belongs to the class I-like SAM-binding methyltransferase superfamily. RsmB/NOP family.</text>
</comment>
<dbReference type="AlphaFoldDB" id="A0A5J6MKB7"/>
<proteinExistence type="inferred from homology"/>